<accession>A0A0C2SU73</accession>
<dbReference type="HOGENOM" id="CLU_538562_0_0_1"/>
<evidence type="ECO:0000313" key="2">
    <source>
        <dbReference type="Proteomes" id="UP000054549"/>
    </source>
</evidence>
<name>A0A0C2SU73_AMAMK</name>
<dbReference type="STRING" id="946122.A0A0C2SU73"/>
<evidence type="ECO:0000313" key="1">
    <source>
        <dbReference type="EMBL" id="KIL66940.1"/>
    </source>
</evidence>
<gene>
    <name evidence="1" type="ORF">M378DRAFT_74205</name>
</gene>
<dbReference type="OrthoDB" id="3359887at2759"/>
<dbReference type="EMBL" id="KN818233">
    <property type="protein sequence ID" value="KIL66940.1"/>
    <property type="molecule type" value="Genomic_DNA"/>
</dbReference>
<keyword evidence="2" id="KW-1185">Reference proteome</keyword>
<dbReference type="Proteomes" id="UP000054549">
    <property type="component" value="Unassembled WGS sequence"/>
</dbReference>
<organism evidence="1 2">
    <name type="scientific">Amanita muscaria (strain Koide BX008)</name>
    <dbReference type="NCBI Taxonomy" id="946122"/>
    <lineage>
        <taxon>Eukaryota</taxon>
        <taxon>Fungi</taxon>
        <taxon>Dikarya</taxon>
        <taxon>Basidiomycota</taxon>
        <taxon>Agaricomycotina</taxon>
        <taxon>Agaricomycetes</taxon>
        <taxon>Agaricomycetidae</taxon>
        <taxon>Agaricales</taxon>
        <taxon>Pluteineae</taxon>
        <taxon>Amanitaceae</taxon>
        <taxon>Amanita</taxon>
    </lineage>
</organism>
<protein>
    <submittedName>
        <fullName evidence="1">Uncharacterized protein</fullName>
    </submittedName>
</protein>
<reference evidence="1 2" key="1">
    <citation type="submission" date="2014-04" db="EMBL/GenBank/DDBJ databases">
        <title>Evolutionary Origins and Diversification of the Mycorrhizal Mutualists.</title>
        <authorList>
            <consortium name="DOE Joint Genome Institute"/>
            <consortium name="Mycorrhizal Genomics Consortium"/>
            <person name="Kohler A."/>
            <person name="Kuo A."/>
            <person name="Nagy L.G."/>
            <person name="Floudas D."/>
            <person name="Copeland A."/>
            <person name="Barry K.W."/>
            <person name="Cichocki N."/>
            <person name="Veneault-Fourrey C."/>
            <person name="LaButti K."/>
            <person name="Lindquist E.A."/>
            <person name="Lipzen A."/>
            <person name="Lundell T."/>
            <person name="Morin E."/>
            <person name="Murat C."/>
            <person name="Riley R."/>
            <person name="Ohm R."/>
            <person name="Sun H."/>
            <person name="Tunlid A."/>
            <person name="Henrissat B."/>
            <person name="Grigoriev I.V."/>
            <person name="Hibbett D.S."/>
            <person name="Martin F."/>
        </authorList>
    </citation>
    <scope>NUCLEOTIDE SEQUENCE [LARGE SCALE GENOMIC DNA]</scope>
    <source>
        <strain evidence="1 2">Koide BX008</strain>
    </source>
</reference>
<dbReference type="AlphaFoldDB" id="A0A0C2SU73"/>
<proteinExistence type="predicted"/>
<dbReference type="InParanoid" id="A0A0C2SU73"/>
<sequence length="505" mass="58103">MAGHTAFHGDRFSMVSGARSSKTPGSKYVYYPVSPPQNDTYNPGRRIYDLESLPIRNEKDYWETIRSLGNANSKNRQNLIVRQTGVVRMPLAAASPAFVHPSFFPLDPFHLFFENIVPFMWDIWTTISSATEPVHISKEKAAKFGRLVVEGRKTLPSSFCGPVRDPHLKRQSQYKAYEWMALLYWYILPIGIELEFDPWVLKNFAELLHIIQFAMTVKPRSENELDELQQRINQFLIDYEKLYVGADPTKISRCRLCIFQLVHVPMHIRWYGSIRLGSQATVERAIGEAGHKIHSKKSPFANMANIFFEKEVVKALLLYYPDLKSKQEEKQKPTFSKVINVLKRERKPGQPFYDHIQAIFQSCAGLGELDCDFPIDRWGKCNLSNGQVLSSVLGETSGGQFPRSRCHFEAQSQMDGQPIFGKALAFFEIEEPKYCLAVFHKLINTQKTLGIWRGEWSNSIEILEVADITNVVGVWAYGNRVYPLRKYPALISEERFGDDWEDENR</sequence>